<reference evidence="12 13" key="1">
    <citation type="submission" date="2013-03" db="EMBL/GenBank/DDBJ databases">
        <title>The Genome Sequence of Cladophialophora psammophila CBS 110553.</title>
        <authorList>
            <consortium name="The Broad Institute Genomics Platform"/>
            <person name="Cuomo C."/>
            <person name="de Hoog S."/>
            <person name="Gorbushina A."/>
            <person name="Walker B."/>
            <person name="Young S.K."/>
            <person name="Zeng Q."/>
            <person name="Gargeya S."/>
            <person name="Fitzgerald M."/>
            <person name="Haas B."/>
            <person name="Abouelleil A."/>
            <person name="Allen A.W."/>
            <person name="Alvarado L."/>
            <person name="Arachchi H.M."/>
            <person name="Berlin A.M."/>
            <person name="Chapman S.B."/>
            <person name="Gainer-Dewar J."/>
            <person name="Goldberg J."/>
            <person name="Griggs A."/>
            <person name="Gujja S."/>
            <person name="Hansen M."/>
            <person name="Howarth C."/>
            <person name="Imamovic A."/>
            <person name="Ireland A."/>
            <person name="Larimer J."/>
            <person name="McCowan C."/>
            <person name="Murphy C."/>
            <person name="Pearson M."/>
            <person name="Poon T.W."/>
            <person name="Priest M."/>
            <person name="Roberts A."/>
            <person name="Saif S."/>
            <person name="Shea T."/>
            <person name="Sisk P."/>
            <person name="Sykes S."/>
            <person name="Wortman J."/>
            <person name="Nusbaum C."/>
            <person name="Birren B."/>
        </authorList>
    </citation>
    <scope>NUCLEOTIDE SEQUENCE [LARGE SCALE GENOMIC DNA]</scope>
    <source>
        <strain evidence="12 13">CBS 110553</strain>
    </source>
</reference>
<dbReference type="SMART" id="SM00320">
    <property type="entry name" value="WD40"/>
    <property type="match status" value="4"/>
</dbReference>
<feature type="domain" description="DUF1899" evidence="11">
    <location>
        <begin position="4"/>
        <end position="68"/>
    </location>
</feature>
<dbReference type="Pfam" id="PF16300">
    <property type="entry name" value="WD40_4"/>
    <property type="match status" value="1"/>
</dbReference>
<evidence type="ECO:0000256" key="1">
    <source>
        <dbReference type="ARBA" id="ARBA00009482"/>
    </source>
</evidence>
<dbReference type="GO" id="GO:0051015">
    <property type="term" value="F:actin filament binding"/>
    <property type="evidence" value="ECO:0007669"/>
    <property type="project" value="TreeGrafter"/>
</dbReference>
<dbReference type="PANTHER" id="PTHR10856:SF0">
    <property type="entry name" value="CORONIN"/>
    <property type="match status" value="1"/>
</dbReference>
<keyword evidence="3 8" id="KW-0853">WD repeat</keyword>
<evidence type="ECO:0000256" key="10">
    <source>
        <dbReference type="SAM" id="MobiDB-lite"/>
    </source>
</evidence>
<feature type="compositionally biased region" description="Basic and acidic residues" evidence="10">
    <location>
        <begin position="411"/>
        <end position="434"/>
    </location>
</feature>
<gene>
    <name evidence="12" type="ORF">A1O5_06443</name>
</gene>
<feature type="region of interest" description="Disordered" evidence="10">
    <location>
        <begin position="469"/>
        <end position="558"/>
    </location>
</feature>
<dbReference type="InterPro" id="IPR015048">
    <property type="entry name" value="DUF1899"/>
</dbReference>
<feature type="compositionally biased region" description="Acidic residues" evidence="10">
    <location>
        <begin position="534"/>
        <end position="545"/>
    </location>
</feature>
<dbReference type="InterPro" id="IPR036322">
    <property type="entry name" value="WD40_repeat_dom_sf"/>
</dbReference>
<dbReference type="OrthoDB" id="1850764at2759"/>
<feature type="region of interest" description="Disordered" evidence="10">
    <location>
        <begin position="411"/>
        <end position="456"/>
    </location>
</feature>
<dbReference type="eggNOG" id="KOG0303">
    <property type="taxonomic scope" value="Eukaryota"/>
</dbReference>
<dbReference type="FunFam" id="2.130.10.10:FF:000197">
    <property type="entry name" value="Coronin"/>
    <property type="match status" value="1"/>
</dbReference>
<organism evidence="12 13">
    <name type="scientific">Cladophialophora psammophila CBS 110553</name>
    <dbReference type="NCBI Taxonomy" id="1182543"/>
    <lineage>
        <taxon>Eukaryota</taxon>
        <taxon>Fungi</taxon>
        <taxon>Dikarya</taxon>
        <taxon>Ascomycota</taxon>
        <taxon>Pezizomycotina</taxon>
        <taxon>Eurotiomycetes</taxon>
        <taxon>Chaetothyriomycetidae</taxon>
        <taxon>Chaetothyriales</taxon>
        <taxon>Herpotrichiellaceae</taxon>
        <taxon>Cladophialophora</taxon>
    </lineage>
</organism>
<dbReference type="PROSITE" id="PS50294">
    <property type="entry name" value="WD_REPEATS_REGION"/>
    <property type="match status" value="3"/>
</dbReference>
<dbReference type="STRING" id="1182543.W9WZB0"/>
<evidence type="ECO:0000256" key="2">
    <source>
        <dbReference type="ARBA" id="ARBA00022553"/>
    </source>
</evidence>
<feature type="compositionally biased region" description="Acidic residues" evidence="10">
    <location>
        <begin position="471"/>
        <end position="482"/>
    </location>
</feature>
<comment type="subunit">
    <text evidence="7">Binds to F-actin.</text>
</comment>
<dbReference type="InterPro" id="IPR019775">
    <property type="entry name" value="WD40_repeat_CS"/>
</dbReference>
<dbReference type="Pfam" id="PF08953">
    <property type="entry name" value="DUF1899"/>
    <property type="match status" value="1"/>
</dbReference>
<proteinExistence type="inferred from homology"/>
<sequence length="598" mass="66466">MAGRFVRSSKYRHVFGRPTRKEQCYDNVRVSKNAWDTNLIKANPEYLALNWDSSGGGAFAVIPTKEKGRLPERIPLFRGHTAVVLDTDWNPFNDSLIASGSDDGKVFLWRVPDEFTLHLDLPPDEIQDIAPVGKLSGHPKKVGHVLFNPAAENILASAAGDFMIKIWDIESGSSKLSLKVGEVIQSLSWSANGSLLVTTSRDKKLRIWDTRQEKAVHEGPGHAGAKNSRAVWMGEHDRIATTGFSRMSDRQLALWDVRNAQGPIDGFQMLDSISGVCMPFWDEGTQCLFLAGRGDGNIRYYEYEHDKFEYLSEYKSSDPQRGVAFIPKRGVNLHENEVARAYKTVNDNYIEPISFIVPRRAETFQEDIYPPTVGLKAAMNSKEWLDGAEGLPPKISMESLYEGTGLKEVASDEVKPAKKAPEPIKAVEPKKEVRQSIPEPTPATIQSPPPSMKEQGATMMGAADKFKDTEPAEVEDDESDFEEVQKPVERTSAAKPVVAEEKKEQSPTPVASKVWEDVEAPEPAPPKHKMTETEMSDEQTVEEGEASNLAEATPMSDSMEREMKNMKALIAQQSRQLSSLTKTVTDLVAEVKALKSHR</sequence>
<dbReference type="Gene3D" id="2.130.10.10">
    <property type="entry name" value="YVTN repeat-like/Quinoprotein amine dehydrogenase"/>
    <property type="match status" value="1"/>
</dbReference>
<keyword evidence="2" id="KW-0597">Phosphoprotein</keyword>
<feature type="repeat" description="WD" evidence="8">
    <location>
        <begin position="184"/>
        <end position="218"/>
    </location>
</feature>
<dbReference type="InterPro" id="IPR015505">
    <property type="entry name" value="Coronin"/>
</dbReference>
<keyword evidence="6" id="KW-0009">Actin-binding</keyword>
<dbReference type="RefSeq" id="XP_007745227.1">
    <property type="nucleotide sequence ID" value="XM_007747037.1"/>
</dbReference>
<dbReference type="InterPro" id="IPR015943">
    <property type="entry name" value="WD40/YVTN_repeat-like_dom_sf"/>
</dbReference>
<name>W9WZB0_9EURO</name>
<evidence type="ECO:0000256" key="5">
    <source>
        <dbReference type="ARBA" id="ARBA00023054"/>
    </source>
</evidence>
<evidence type="ECO:0000256" key="6">
    <source>
        <dbReference type="ARBA" id="ARBA00023203"/>
    </source>
</evidence>
<dbReference type="SUPFAM" id="SSF50978">
    <property type="entry name" value="WD40 repeat-like"/>
    <property type="match status" value="1"/>
</dbReference>
<evidence type="ECO:0000259" key="11">
    <source>
        <dbReference type="SMART" id="SM01166"/>
    </source>
</evidence>
<dbReference type="GO" id="GO:0030479">
    <property type="term" value="C:actin cortical patch"/>
    <property type="evidence" value="ECO:0007669"/>
    <property type="project" value="UniProtKB-ARBA"/>
</dbReference>
<dbReference type="PANTHER" id="PTHR10856">
    <property type="entry name" value="CORONIN"/>
    <property type="match status" value="1"/>
</dbReference>
<dbReference type="InterPro" id="IPR001680">
    <property type="entry name" value="WD40_rpt"/>
</dbReference>
<dbReference type="PROSITE" id="PS00678">
    <property type="entry name" value="WD_REPEATS_1"/>
    <property type="match status" value="2"/>
</dbReference>
<dbReference type="EMBL" id="AMGX01000009">
    <property type="protein sequence ID" value="EXJ70375.1"/>
    <property type="molecule type" value="Genomic_DNA"/>
</dbReference>
<evidence type="ECO:0000256" key="3">
    <source>
        <dbReference type="ARBA" id="ARBA00022574"/>
    </source>
</evidence>
<keyword evidence="4 9" id="KW-0677">Repeat</keyword>
<dbReference type="SMART" id="SM01167">
    <property type="entry name" value="DUF1900"/>
    <property type="match status" value="1"/>
</dbReference>
<evidence type="ECO:0000256" key="9">
    <source>
        <dbReference type="RuleBase" id="RU280818"/>
    </source>
</evidence>
<protein>
    <recommendedName>
        <fullName evidence="9">Coronin</fullName>
    </recommendedName>
</protein>
<dbReference type="HOGENOM" id="CLU_026859_3_1_1"/>
<feature type="repeat" description="WD" evidence="8">
    <location>
        <begin position="135"/>
        <end position="177"/>
    </location>
</feature>
<comment type="similarity">
    <text evidence="1 9">Belongs to the WD repeat coronin family.</text>
</comment>
<dbReference type="AlphaFoldDB" id="W9WZB0"/>
<evidence type="ECO:0000313" key="13">
    <source>
        <dbReference type="Proteomes" id="UP000019471"/>
    </source>
</evidence>
<dbReference type="Proteomes" id="UP000019471">
    <property type="component" value="Unassembled WGS sequence"/>
</dbReference>
<feature type="repeat" description="WD" evidence="8">
    <location>
        <begin position="77"/>
        <end position="111"/>
    </location>
</feature>
<keyword evidence="13" id="KW-1185">Reference proteome</keyword>
<dbReference type="GeneID" id="19191154"/>
<evidence type="ECO:0000256" key="7">
    <source>
        <dbReference type="ARBA" id="ARBA00062568"/>
    </source>
</evidence>
<dbReference type="PRINTS" id="PR00320">
    <property type="entry name" value="GPROTEINBRPT"/>
</dbReference>
<dbReference type="InterPro" id="IPR020472">
    <property type="entry name" value="WD40_PAC1"/>
</dbReference>
<dbReference type="Pfam" id="PF00400">
    <property type="entry name" value="WD40"/>
    <property type="match status" value="3"/>
</dbReference>
<evidence type="ECO:0000256" key="4">
    <source>
        <dbReference type="ARBA" id="ARBA00022737"/>
    </source>
</evidence>
<accession>W9WZB0</accession>
<evidence type="ECO:0000313" key="12">
    <source>
        <dbReference type="EMBL" id="EXJ70375.1"/>
    </source>
</evidence>
<evidence type="ECO:0000256" key="8">
    <source>
        <dbReference type="PROSITE-ProRule" id="PRU00221"/>
    </source>
</evidence>
<dbReference type="PROSITE" id="PS50082">
    <property type="entry name" value="WD_REPEATS_2"/>
    <property type="match status" value="3"/>
</dbReference>
<comment type="caution">
    <text evidence="12">The sequence shown here is derived from an EMBL/GenBank/DDBJ whole genome shotgun (WGS) entry which is preliminary data.</text>
</comment>
<keyword evidence="5" id="KW-0175">Coiled coil</keyword>
<dbReference type="GO" id="GO:0007015">
    <property type="term" value="P:actin filament organization"/>
    <property type="evidence" value="ECO:0007669"/>
    <property type="project" value="TreeGrafter"/>
</dbReference>
<dbReference type="SMART" id="SM01166">
    <property type="entry name" value="DUF1899"/>
    <property type="match status" value="1"/>
</dbReference>